<name>A0ABY7YWC1_9HYPH</name>
<dbReference type="InterPro" id="IPR055346">
    <property type="entry name" value="Fe-S_cluster_assembly_SufBD"/>
</dbReference>
<proteinExistence type="predicted"/>
<protein>
    <submittedName>
        <fullName evidence="2">Fe-S cluster assembly protein SufD</fullName>
    </submittedName>
</protein>
<dbReference type="PANTHER" id="PTHR43575">
    <property type="entry name" value="PROTEIN ABCI7, CHLOROPLASTIC"/>
    <property type="match status" value="1"/>
</dbReference>
<evidence type="ECO:0000313" key="2">
    <source>
        <dbReference type="EMBL" id="WDR05675.1"/>
    </source>
</evidence>
<dbReference type="InterPro" id="IPR037284">
    <property type="entry name" value="SUF_FeS_clus_asmbl_SufBD_sf"/>
</dbReference>
<sequence length="404" mass="42757">MLKPKMPVRLNAAEETLIAQLTGAGDSAQAERLSVTGLPTRRVESYHYTDLKMLLKSVPPLVGAANTASAPALRLAGAYRLLIANGEPQASATAPAGVIVGSSDGAALSVHDDVLVRLNTAFAKKSLSLTLEGTVDPIIQIDRRTEGTAAHSASSARIFVADDSSATILETYSGSDEAHLTNNASYIAVGRNAQVTHITVDLSSDGVTHFATNEYVLAEGAKLRTLAIHAGSALARTQIFAKFAGEGAHADIAGLNLVDDGQHLDFTLDVNHAVPNTTSQEVFKQVGRGRSKAVFQGKIVVARDAQKTDAKMMMQGLMLSDQAEILSKPELEIYADDVVCGHGSTCGELDADSMFYLMSRGISRAEAETMLVRGFLKEVLDPIEDAELNEALTAVVDDWLVGGK</sequence>
<dbReference type="InterPro" id="IPR011542">
    <property type="entry name" value="SUF_FeS_clus_asmbl_SufD"/>
</dbReference>
<dbReference type="Pfam" id="PF01458">
    <property type="entry name" value="SUFBD_core"/>
    <property type="match status" value="1"/>
</dbReference>
<accession>A0ABY7YWC1</accession>
<gene>
    <name evidence="2" type="primary">sufD</name>
    <name evidence="2" type="ORF">PSQ90_15665</name>
</gene>
<evidence type="ECO:0000259" key="1">
    <source>
        <dbReference type="Pfam" id="PF01458"/>
    </source>
</evidence>
<dbReference type="Proteomes" id="UP001222118">
    <property type="component" value="Chromosome"/>
</dbReference>
<dbReference type="SUPFAM" id="SSF101960">
    <property type="entry name" value="Stabilizer of iron transporter SufD"/>
    <property type="match status" value="1"/>
</dbReference>
<dbReference type="InterPro" id="IPR000825">
    <property type="entry name" value="SUF_FeS_clus_asmbl_SufBD_core"/>
</dbReference>
<feature type="domain" description="SUF system FeS cluster assembly SufBD core" evidence="1">
    <location>
        <begin position="151"/>
        <end position="375"/>
    </location>
</feature>
<organism evidence="2 3">
    <name type="scientific">Devosia rhodophyticola</name>
    <dbReference type="NCBI Taxonomy" id="3026423"/>
    <lineage>
        <taxon>Bacteria</taxon>
        <taxon>Pseudomonadati</taxon>
        <taxon>Pseudomonadota</taxon>
        <taxon>Alphaproteobacteria</taxon>
        <taxon>Hyphomicrobiales</taxon>
        <taxon>Devosiaceae</taxon>
        <taxon>Devosia</taxon>
    </lineage>
</organism>
<dbReference type="RefSeq" id="WP_282211193.1">
    <property type="nucleotide sequence ID" value="NZ_CP118247.1"/>
</dbReference>
<reference evidence="2 3" key="1">
    <citation type="submission" date="2023-02" db="EMBL/GenBank/DDBJ databases">
        <title>Devosia chondri sp. nov., isolated from the phycosphere of marine algae.</title>
        <authorList>
            <person name="Kim J.M."/>
            <person name="Lee J.K."/>
            <person name="Choi B.J."/>
            <person name="Bayburt H."/>
            <person name="Jeon C.O."/>
        </authorList>
    </citation>
    <scope>NUCLEOTIDE SEQUENCE [LARGE SCALE GENOMIC DNA]</scope>
    <source>
        <strain evidence="2 3">G2-5</strain>
    </source>
</reference>
<keyword evidence="3" id="KW-1185">Reference proteome</keyword>
<evidence type="ECO:0000313" key="3">
    <source>
        <dbReference type="Proteomes" id="UP001222118"/>
    </source>
</evidence>
<dbReference type="EMBL" id="CP118247">
    <property type="protein sequence ID" value="WDR05675.1"/>
    <property type="molecule type" value="Genomic_DNA"/>
</dbReference>
<dbReference type="NCBIfam" id="TIGR01981">
    <property type="entry name" value="sufD"/>
    <property type="match status" value="1"/>
</dbReference>
<dbReference type="PANTHER" id="PTHR43575:SF1">
    <property type="entry name" value="PROTEIN ABCI7, CHLOROPLASTIC"/>
    <property type="match status" value="1"/>
</dbReference>